<evidence type="ECO:0000256" key="6">
    <source>
        <dbReference type="ARBA" id="ARBA00023180"/>
    </source>
</evidence>
<evidence type="ECO:0000313" key="9">
    <source>
        <dbReference type="Proteomes" id="UP000288293"/>
    </source>
</evidence>
<evidence type="ECO:0008006" key="10">
    <source>
        <dbReference type="Google" id="ProtNLM"/>
    </source>
</evidence>
<proteinExistence type="predicted"/>
<dbReference type="EMBL" id="PIPL01000001">
    <property type="protein sequence ID" value="RUO25181.1"/>
    <property type="molecule type" value="Genomic_DNA"/>
</dbReference>
<evidence type="ECO:0000256" key="2">
    <source>
        <dbReference type="ARBA" id="ARBA00022723"/>
    </source>
</evidence>
<keyword evidence="6" id="KW-0325">Glycoprotein</keyword>
<keyword evidence="3" id="KW-0255">Endonuclease</keyword>
<name>A0A432W565_9GAMM</name>
<dbReference type="CDD" id="cd11010">
    <property type="entry name" value="S1-P1_nuclease"/>
    <property type="match status" value="1"/>
</dbReference>
<dbReference type="SUPFAM" id="SSF48537">
    <property type="entry name" value="Phospholipase C/P1 nuclease"/>
    <property type="match status" value="1"/>
</dbReference>
<keyword evidence="7" id="KW-0732">Signal</keyword>
<feature type="signal peptide" evidence="7">
    <location>
        <begin position="1"/>
        <end position="21"/>
    </location>
</feature>
<accession>A0A432W565</accession>
<keyword evidence="5" id="KW-1015">Disulfide bond</keyword>
<gene>
    <name evidence="8" type="ORF">CWE09_00080</name>
</gene>
<evidence type="ECO:0000256" key="7">
    <source>
        <dbReference type="SAM" id="SignalP"/>
    </source>
</evidence>
<evidence type="ECO:0000256" key="1">
    <source>
        <dbReference type="ARBA" id="ARBA00022722"/>
    </source>
</evidence>
<dbReference type="AlphaFoldDB" id="A0A432W565"/>
<dbReference type="GO" id="GO:0016788">
    <property type="term" value="F:hydrolase activity, acting on ester bonds"/>
    <property type="evidence" value="ECO:0007669"/>
    <property type="project" value="InterPro"/>
</dbReference>
<dbReference type="GO" id="GO:0006308">
    <property type="term" value="P:DNA catabolic process"/>
    <property type="evidence" value="ECO:0007669"/>
    <property type="project" value="InterPro"/>
</dbReference>
<feature type="chain" id="PRO_5019294963" description="S1/P1 Nuclease" evidence="7">
    <location>
        <begin position="22"/>
        <end position="263"/>
    </location>
</feature>
<dbReference type="RefSeq" id="WP_126801876.1">
    <property type="nucleotide sequence ID" value="NZ_PIPL01000001.1"/>
</dbReference>
<keyword evidence="1" id="KW-0540">Nuclease</keyword>
<protein>
    <recommendedName>
        <fullName evidence="10">S1/P1 Nuclease</fullName>
    </recommendedName>
</protein>
<dbReference type="GO" id="GO:0003676">
    <property type="term" value="F:nucleic acid binding"/>
    <property type="evidence" value="ECO:0007669"/>
    <property type="project" value="InterPro"/>
</dbReference>
<evidence type="ECO:0000256" key="5">
    <source>
        <dbReference type="ARBA" id="ARBA00023157"/>
    </source>
</evidence>
<evidence type="ECO:0000256" key="3">
    <source>
        <dbReference type="ARBA" id="ARBA00022759"/>
    </source>
</evidence>
<dbReference type="InterPro" id="IPR008947">
    <property type="entry name" value="PLipase_C/P1_nuclease_dom_sf"/>
</dbReference>
<evidence type="ECO:0000256" key="4">
    <source>
        <dbReference type="ARBA" id="ARBA00022801"/>
    </source>
</evidence>
<dbReference type="Pfam" id="PF02265">
    <property type="entry name" value="S1-P1_nuclease"/>
    <property type="match status" value="1"/>
</dbReference>
<dbReference type="Proteomes" id="UP000288293">
    <property type="component" value="Unassembled WGS sequence"/>
</dbReference>
<comment type="caution">
    <text evidence="8">The sequence shown here is derived from an EMBL/GenBank/DDBJ whole genome shotgun (WGS) entry which is preliminary data.</text>
</comment>
<dbReference type="GO" id="GO:0004519">
    <property type="term" value="F:endonuclease activity"/>
    <property type="evidence" value="ECO:0007669"/>
    <property type="project" value="UniProtKB-KW"/>
</dbReference>
<organism evidence="8 9">
    <name type="scientific">Aliidiomarina minuta</name>
    <dbReference type="NCBI Taxonomy" id="880057"/>
    <lineage>
        <taxon>Bacteria</taxon>
        <taxon>Pseudomonadati</taxon>
        <taxon>Pseudomonadota</taxon>
        <taxon>Gammaproteobacteria</taxon>
        <taxon>Alteromonadales</taxon>
        <taxon>Idiomarinaceae</taxon>
        <taxon>Aliidiomarina</taxon>
    </lineage>
</organism>
<dbReference type="GO" id="GO:0046872">
    <property type="term" value="F:metal ion binding"/>
    <property type="evidence" value="ECO:0007669"/>
    <property type="project" value="UniProtKB-KW"/>
</dbReference>
<dbReference type="OrthoDB" id="267579at2"/>
<evidence type="ECO:0000313" key="8">
    <source>
        <dbReference type="EMBL" id="RUO25181.1"/>
    </source>
</evidence>
<keyword evidence="4" id="KW-0378">Hydrolase</keyword>
<sequence length="263" mass="29900">MHKTVKGITLALCALPLQVQAWGFAGHEYIGETAYYYLTEEAREWVDQHLERLDEESLATATTWADRVRGTDEGQWLGPLHFANIPPEENQIDMQRDCPNRRCVVGAAKDAVDIMFDPDADAMEQADALRKFTHWITDLHQPLHLGFARDRGGNDTQVIFDGEESNLHRVWDTQILNQMNMPSPEQLSHENPLSETQKDWGQALINWANEANHLARRYAYEDINDGDPISAEYVQRAAPVIEQQLLNSAQRMARIINDAAAQP</sequence>
<dbReference type="PANTHER" id="PTHR33146:SF26">
    <property type="entry name" value="ENDONUCLEASE 4"/>
    <property type="match status" value="1"/>
</dbReference>
<dbReference type="InterPro" id="IPR003154">
    <property type="entry name" value="S1/P1nuclease"/>
</dbReference>
<dbReference type="PANTHER" id="PTHR33146">
    <property type="entry name" value="ENDONUCLEASE 4"/>
    <property type="match status" value="1"/>
</dbReference>
<keyword evidence="2" id="KW-0479">Metal-binding</keyword>
<reference evidence="8 9" key="1">
    <citation type="journal article" date="2011" name="Front. Microbiol.">
        <title>Genomic signatures of strain selection and enhancement in Bacillus atrophaeus var. globigii, a historical biowarfare simulant.</title>
        <authorList>
            <person name="Gibbons H.S."/>
            <person name="Broomall S.M."/>
            <person name="McNew L.A."/>
            <person name="Daligault H."/>
            <person name="Chapman C."/>
            <person name="Bruce D."/>
            <person name="Karavis M."/>
            <person name="Krepps M."/>
            <person name="McGregor P.A."/>
            <person name="Hong C."/>
            <person name="Park K.H."/>
            <person name="Akmal A."/>
            <person name="Feldman A."/>
            <person name="Lin J.S."/>
            <person name="Chang W.E."/>
            <person name="Higgs B.W."/>
            <person name="Demirev P."/>
            <person name="Lindquist J."/>
            <person name="Liem A."/>
            <person name="Fochler E."/>
            <person name="Read T.D."/>
            <person name="Tapia R."/>
            <person name="Johnson S."/>
            <person name="Bishop-Lilly K.A."/>
            <person name="Detter C."/>
            <person name="Han C."/>
            <person name="Sozhamannan S."/>
            <person name="Rosenzweig C.N."/>
            <person name="Skowronski E.W."/>
        </authorList>
    </citation>
    <scope>NUCLEOTIDE SEQUENCE [LARGE SCALE GENOMIC DNA]</scope>
    <source>
        <strain evidence="8 9">MLST1</strain>
    </source>
</reference>
<keyword evidence="9" id="KW-1185">Reference proteome</keyword>
<dbReference type="Gene3D" id="1.10.575.10">
    <property type="entry name" value="P1 Nuclease"/>
    <property type="match status" value="1"/>
</dbReference>